<dbReference type="AlphaFoldDB" id="A0A816JD90"/>
<dbReference type="GO" id="GO:0046872">
    <property type="term" value="F:metal ion binding"/>
    <property type="evidence" value="ECO:0007669"/>
    <property type="project" value="UniProtKB-KW"/>
</dbReference>
<evidence type="ECO:0000256" key="1">
    <source>
        <dbReference type="ARBA" id="ARBA00004229"/>
    </source>
</evidence>
<evidence type="ECO:0000313" key="11">
    <source>
        <dbReference type="EMBL" id="CAF1788313.1"/>
    </source>
</evidence>
<comment type="similarity">
    <text evidence="2">Belongs to the 2Fe2S plant-type ferredoxin family.</text>
</comment>
<keyword evidence="6" id="KW-0249">Electron transport</keyword>
<dbReference type="CDD" id="cd00207">
    <property type="entry name" value="fer2"/>
    <property type="match status" value="1"/>
</dbReference>
<evidence type="ECO:0000256" key="9">
    <source>
        <dbReference type="ARBA" id="ARBA00034078"/>
    </source>
</evidence>
<dbReference type="SMR" id="A0A816JD90"/>
<dbReference type="GO" id="GO:0009507">
    <property type="term" value="C:chloroplast"/>
    <property type="evidence" value="ECO:0007669"/>
    <property type="project" value="UniProtKB-SubCell"/>
</dbReference>
<evidence type="ECO:0000259" key="10">
    <source>
        <dbReference type="PROSITE" id="PS51085"/>
    </source>
</evidence>
<keyword evidence="7" id="KW-0408">Iron</keyword>
<name>A0A816JD90_BRANA</name>
<evidence type="ECO:0000256" key="4">
    <source>
        <dbReference type="ARBA" id="ARBA00022714"/>
    </source>
</evidence>
<dbReference type="SUPFAM" id="SSF54292">
    <property type="entry name" value="2Fe-2S ferredoxin-like"/>
    <property type="match status" value="1"/>
</dbReference>
<sequence length="177" mass="19767">MDQLVLSWSIKPPLISPSRAQLMTTLKKPYVLSFSPSLRLGSSVKVFATASRRVKLIDPEGEEKEIEVNEDSCILESAENAGMELPYSCRSGTCGTCCGKIVSGKVDQLIFILTRELDLQNLQQHYYHDKKKRHKRAEMLHFLPGSDYSPDVSVDKPEYHNCGDGDLVVNDVVALLP</sequence>
<comment type="cofactor">
    <cofactor evidence="9">
        <name>[2Fe-2S] cluster</name>
        <dbReference type="ChEBI" id="CHEBI:190135"/>
    </cofactor>
</comment>
<evidence type="ECO:0000256" key="6">
    <source>
        <dbReference type="ARBA" id="ARBA00022982"/>
    </source>
</evidence>
<proteinExistence type="inferred from homology"/>
<reference evidence="11" key="1">
    <citation type="submission" date="2021-01" db="EMBL/GenBank/DDBJ databases">
        <authorList>
            <consortium name="Genoscope - CEA"/>
            <person name="William W."/>
        </authorList>
    </citation>
    <scope>NUCLEOTIDE SEQUENCE</scope>
</reference>
<dbReference type="PROSITE" id="PS51085">
    <property type="entry name" value="2FE2S_FER_2"/>
    <property type="match status" value="1"/>
</dbReference>
<feature type="domain" description="2Fe-2S ferredoxin-type" evidence="10">
    <location>
        <begin position="52"/>
        <end position="160"/>
    </location>
</feature>
<dbReference type="InterPro" id="IPR001041">
    <property type="entry name" value="2Fe-2S_ferredoxin-type"/>
</dbReference>
<dbReference type="Pfam" id="PF00111">
    <property type="entry name" value="Fer2"/>
    <property type="match status" value="1"/>
</dbReference>
<evidence type="ECO:0000256" key="2">
    <source>
        <dbReference type="ARBA" id="ARBA00007874"/>
    </source>
</evidence>
<dbReference type="Gene3D" id="3.10.20.30">
    <property type="match status" value="1"/>
</dbReference>
<dbReference type="PANTHER" id="PTHR43112:SF23">
    <property type="entry name" value="FERREDOXIN-4, CHLOROPLASTIC-RELATED"/>
    <property type="match status" value="1"/>
</dbReference>
<evidence type="ECO:0000256" key="5">
    <source>
        <dbReference type="ARBA" id="ARBA00022723"/>
    </source>
</evidence>
<organism evidence="11">
    <name type="scientific">Brassica napus</name>
    <name type="common">Rape</name>
    <dbReference type="NCBI Taxonomy" id="3708"/>
    <lineage>
        <taxon>Eukaryota</taxon>
        <taxon>Viridiplantae</taxon>
        <taxon>Streptophyta</taxon>
        <taxon>Embryophyta</taxon>
        <taxon>Tracheophyta</taxon>
        <taxon>Spermatophyta</taxon>
        <taxon>Magnoliopsida</taxon>
        <taxon>eudicotyledons</taxon>
        <taxon>Gunneridae</taxon>
        <taxon>Pentapetalae</taxon>
        <taxon>rosids</taxon>
        <taxon>malvids</taxon>
        <taxon>Brassicales</taxon>
        <taxon>Brassicaceae</taxon>
        <taxon>Brassiceae</taxon>
        <taxon>Brassica</taxon>
    </lineage>
</organism>
<dbReference type="PROSITE" id="PS00197">
    <property type="entry name" value="2FE2S_FER_1"/>
    <property type="match status" value="1"/>
</dbReference>
<evidence type="ECO:0000256" key="7">
    <source>
        <dbReference type="ARBA" id="ARBA00023004"/>
    </source>
</evidence>
<dbReference type="GO" id="GO:0051537">
    <property type="term" value="F:2 iron, 2 sulfur cluster binding"/>
    <property type="evidence" value="ECO:0007669"/>
    <property type="project" value="UniProtKB-KW"/>
</dbReference>
<accession>A0A816JD90</accession>
<dbReference type="Proteomes" id="UP001295469">
    <property type="component" value="Chromosome C09"/>
</dbReference>
<gene>
    <name evidence="11" type="ORF">DARMORV10_C09P67560.1</name>
</gene>
<dbReference type="InterPro" id="IPR012675">
    <property type="entry name" value="Beta-grasp_dom_sf"/>
</dbReference>
<keyword evidence="3" id="KW-0813">Transport</keyword>
<dbReference type="InterPro" id="IPR006058">
    <property type="entry name" value="2Fe2S_fd_BS"/>
</dbReference>
<dbReference type="InterPro" id="IPR036010">
    <property type="entry name" value="2Fe-2S_ferredoxin-like_sf"/>
</dbReference>
<dbReference type="PANTHER" id="PTHR43112">
    <property type="entry name" value="FERREDOXIN"/>
    <property type="match status" value="1"/>
</dbReference>
<evidence type="ECO:0000256" key="3">
    <source>
        <dbReference type="ARBA" id="ARBA00022448"/>
    </source>
</evidence>
<keyword evidence="5" id="KW-0479">Metal-binding</keyword>
<keyword evidence="4" id="KW-0001">2Fe-2S</keyword>
<protein>
    <submittedName>
        <fullName evidence="11">(rape) hypothetical protein</fullName>
    </submittedName>
</protein>
<dbReference type="EMBL" id="HG994373">
    <property type="protein sequence ID" value="CAF1788313.1"/>
    <property type="molecule type" value="Genomic_DNA"/>
</dbReference>
<evidence type="ECO:0000256" key="8">
    <source>
        <dbReference type="ARBA" id="ARBA00023014"/>
    </source>
</evidence>
<comment type="subcellular location">
    <subcellularLocation>
        <location evidence="1">Plastid</location>
        <location evidence="1">Chloroplast</location>
    </subcellularLocation>
</comment>
<keyword evidence="8" id="KW-0411">Iron-sulfur</keyword>